<gene>
    <name evidence="1" type="ORF">COLO4_35779</name>
</gene>
<organism evidence="1 2">
    <name type="scientific">Corchorus olitorius</name>
    <dbReference type="NCBI Taxonomy" id="93759"/>
    <lineage>
        <taxon>Eukaryota</taxon>
        <taxon>Viridiplantae</taxon>
        <taxon>Streptophyta</taxon>
        <taxon>Embryophyta</taxon>
        <taxon>Tracheophyta</taxon>
        <taxon>Spermatophyta</taxon>
        <taxon>Magnoliopsida</taxon>
        <taxon>eudicotyledons</taxon>
        <taxon>Gunneridae</taxon>
        <taxon>Pentapetalae</taxon>
        <taxon>rosids</taxon>
        <taxon>malvids</taxon>
        <taxon>Malvales</taxon>
        <taxon>Malvaceae</taxon>
        <taxon>Grewioideae</taxon>
        <taxon>Apeibeae</taxon>
        <taxon>Corchorus</taxon>
    </lineage>
</organism>
<evidence type="ECO:0000313" key="2">
    <source>
        <dbReference type="Proteomes" id="UP000187203"/>
    </source>
</evidence>
<name>A0A1R3GDK8_9ROSI</name>
<accession>A0A1R3GDK8</accession>
<keyword evidence="2" id="KW-1185">Reference proteome</keyword>
<dbReference type="EMBL" id="AWUE01022793">
    <property type="protein sequence ID" value="OMO56100.1"/>
    <property type="molecule type" value="Genomic_DNA"/>
</dbReference>
<proteinExistence type="predicted"/>
<comment type="caution">
    <text evidence="1">The sequence shown here is derived from an EMBL/GenBank/DDBJ whole genome shotgun (WGS) entry which is preliminary data.</text>
</comment>
<dbReference type="AlphaFoldDB" id="A0A1R3GDK8"/>
<reference evidence="2" key="1">
    <citation type="submission" date="2013-09" db="EMBL/GenBank/DDBJ databases">
        <title>Corchorus olitorius genome sequencing.</title>
        <authorList>
            <person name="Alam M."/>
            <person name="Haque M.S."/>
            <person name="Islam M.S."/>
            <person name="Emdad E.M."/>
            <person name="Islam M.M."/>
            <person name="Ahmed B."/>
            <person name="Halim A."/>
            <person name="Hossen Q.M.M."/>
            <person name="Hossain M.Z."/>
            <person name="Ahmed R."/>
            <person name="Khan M.M."/>
            <person name="Islam R."/>
            <person name="Rashid M.M."/>
            <person name="Khan S.A."/>
            <person name="Rahman M.S."/>
            <person name="Alam M."/>
            <person name="Yahiya A.S."/>
            <person name="Khan M.S."/>
            <person name="Azam M.S."/>
            <person name="Haque T."/>
            <person name="Lashkar M.Z.H."/>
            <person name="Akhand A.I."/>
            <person name="Morshed G."/>
            <person name="Roy S."/>
            <person name="Uddin K.S."/>
            <person name="Rabeya T."/>
            <person name="Hossain A.S."/>
            <person name="Chowdhury A."/>
            <person name="Snigdha A.R."/>
            <person name="Mortoza M.S."/>
            <person name="Matin S.A."/>
            <person name="Hoque S.M.E."/>
            <person name="Islam M.K."/>
            <person name="Roy D.K."/>
            <person name="Haider R."/>
            <person name="Moosa M.M."/>
            <person name="Elias S.M."/>
            <person name="Hasan A.M."/>
            <person name="Jahan S."/>
            <person name="Shafiuddin M."/>
            <person name="Mahmood N."/>
            <person name="Shommy N.S."/>
        </authorList>
    </citation>
    <scope>NUCLEOTIDE SEQUENCE [LARGE SCALE GENOMIC DNA]</scope>
    <source>
        <strain evidence="2">cv. O-4</strain>
    </source>
</reference>
<sequence>MSPNLPRSGFSALDFKPSDSKIRPLDPAALEISFSPHLIPSFDRIEWTEQTQKVKRDLISEP</sequence>
<dbReference type="Proteomes" id="UP000187203">
    <property type="component" value="Unassembled WGS sequence"/>
</dbReference>
<protein>
    <submittedName>
        <fullName evidence="1">Uncharacterized protein</fullName>
    </submittedName>
</protein>
<evidence type="ECO:0000313" key="1">
    <source>
        <dbReference type="EMBL" id="OMO56100.1"/>
    </source>
</evidence>